<gene>
    <name evidence="1" type="ORF">SAVMC3_60180</name>
</gene>
<organism evidence="1">
    <name type="scientific">Streptomyces avermitilis</name>
    <dbReference type="NCBI Taxonomy" id="33903"/>
    <lineage>
        <taxon>Bacteria</taxon>
        <taxon>Bacillati</taxon>
        <taxon>Actinomycetota</taxon>
        <taxon>Actinomycetes</taxon>
        <taxon>Kitasatosporales</taxon>
        <taxon>Streptomycetaceae</taxon>
        <taxon>Streptomyces</taxon>
    </lineage>
</organism>
<accession>A0A499VY10</accession>
<name>A0A499VY10_STRAX</name>
<sequence length="102" mass="10312">MRGRGGEGAEGTHEVRGGRVEAVVADAVVVRPARAQVGEPGVQVVLGVVAARADAGRGVEGADLGLDLAGEVPGWAPIRMYGFFTATGTCQETVISVRGSVP</sequence>
<protein>
    <submittedName>
        <fullName evidence="1">Uncharacterized protein</fullName>
    </submittedName>
</protein>
<proteinExistence type="predicted"/>
<dbReference type="EMBL" id="AP019621">
    <property type="protein sequence ID" value="BBJ53389.1"/>
    <property type="molecule type" value="Genomic_DNA"/>
</dbReference>
<dbReference type="AlphaFoldDB" id="A0A499VY10"/>
<evidence type="ECO:0000313" key="1">
    <source>
        <dbReference type="EMBL" id="BBJ53389.1"/>
    </source>
</evidence>
<reference evidence="1" key="1">
    <citation type="submission" date="2019-04" db="EMBL/GenBank/DDBJ databases">
        <title>Draft genome sequences of Streptomyces avermitilis MC3.</title>
        <authorList>
            <person name="Komaki H."/>
            <person name="Tamura T."/>
            <person name="Hosoyama A."/>
        </authorList>
    </citation>
    <scope>NUCLEOTIDE SEQUENCE</scope>
    <source>
        <strain evidence="1">MC3</strain>
    </source>
</reference>